<keyword evidence="3" id="KW-1185">Reference proteome</keyword>
<evidence type="ECO:0000313" key="3">
    <source>
        <dbReference type="Proteomes" id="UP001460270"/>
    </source>
</evidence>
<protein>
    <submittedName>
        <fullName evidence="2">Uncharacterized protein</fullName>
    </submittedName>
</protein>
<gene>
    <name evidence="2" type="ORF">WMY93_028338</name>
</gene>
<evidence type="ECO:0000256" key="1">
    <source>
        <dbReference type="SAM" id="MobiDB-lite"/>
    </source>
</evidence>
<organism evidence="2 3">
    <name type="scientific">Mugilogobius chulae</name>
    <name type="common">yellowstripe goby</name>
    <dbReference type="NCBI Taxonomy" id="88201"/>
    <lineage>
        <taxon>Eukaryota</taxon>
        <taxon>Metazoa</taxon>
        <taxon>Chordata</taxon>
        <taxon>Craniata</taxon>
        <taxon>Vertebrata</taxon>
        <taxon>Euteleostomi</taxon>
        <taxon>Actinopterygii</taxon>
        <taxon>Neopterygii</taxon>
        <taxon>Teleostei</taxon>
        <taxon>Neoteleostei</taxon>
        <taxon>Acanthomorphata</taxon>
        <taxon>Gobiaria</taxon>
        <taxon>Gobiiformes</taxon>
        <taxon>Gobioidei</taxon>
        <taxon>Gobiidae</taxon>
        <taxon>Gobionellinae</taxon>
        <taxon>Mugilogobius</taxon>
    </lineage>
</organism>
<sequence>MCEETPETLTDKNETNELQLSLEENQAEVEEMKQDNYNPRSEVDKLQSSKSEIKERNRIIFANAKQRESEKQKQEADIFKLPSLVSCGRYFAQTVSAEDDGLLLERGKEISKKGLVSSLDDNVAAQRDQVQDSKEMEEQVEVCVEKQEEIEDCTENNSLGEQDGLFMQEEKDRTIAEMSSLNSEEYEQNDYVEECKVEFEESRREACQLREQLKAIMAEVETITKFTTQDKSLPTASD</sequence>
<accession>A0AAW0MS60</accession>
<proteinExistence type="predicted"/>
<evidence type="ECO:0000313" key="2">
    <source>
        <dbReference type="EMBL" id="KAK7882164.1"/>
    </source>
</evidence>
<dbReference type="AlphaFoldDB" id="A0AAW0MS60"/>
<feature type="compositionally biased region" description="Basic and acidic residues" evidence="1">
    <location>
        <begin position="41"/>
        <end position="51"/>
    </location>
</feature>
<feature type="region of interest" description="Disordered" evidence="1">
    <location>
        <begin position="28"/>
        <end position="51"/>
    </location>
</feature>
<name>A0AAW0MS60_9GOBI</name>
<dbReference type="Proteomes" id="UP001460270">
    <property type="component" value="Unassembled WGS sequence"/>
</dbReference>
<comment type="caution">
    <text evidence="2">The sequence shown here is derived from an EMBL/GenBank/DDBJ whole genome shotgun (WGS) entry which is preliminary data.</text>
</comment>
<dbReference type="EMBL" id="JBBPFD010000021">
    <property type="protein sequence ID" value="KAK7882164.1"/>
    <property type="molecule type" value="Genomic_DNA"/>
</dbReference>
<reference evidence="3" key="1">
    <citation type="submission" date="2024-04" db="EMBL/GenBank/DDBJ databases">
        <title>Salinicola lusitanus LLJ914,a marine bacterium isolated from the Okinawa Trough.</title>
        <authorList>
            <person name="Li J."/>
        </authorList>
    </citation>
    <scope>NUCLEOTIDE SEQUENCE [LARGE SCALE GENOMIC DNA]</scope>
</reference>